<dbReference type="NCBIfam" id="TIGR01499">
    <property type="entry name" value="folC"/>
    <property type="match status" value="1"/>
</dbReference>
<dbReference type="GO" id="GO:0004326">
    <property type="term" value="F:tetrahydrofolylpolyglutamate synthase activity"/>
    <property type="evidence" value="ECO:0007669"/>
    <property type="project" value="UniProtKB-EC"/>
</dbReference>
<evidence type="ECO:0000256" key="1">
    <source>
        <dbReference type="ARBA" id="ARBA00002714"/>
    </source>
</evidence>
<reference evidence="25" key="1">
    <citation type="submission" date="2017-09" db="EMBL/GenBank/DDBJ databases">
        <authorList>
            <person name="Varghese N."/>
            <person name="Submissions S."/>
        </authorList>
    </citation>
    <scope>NUCLEOTIDE SEQUENCE [LARGE SCALE GENOMIC DNA]</scope>
    <source>
        <strain evidence="25">DSM 2913</strain>
    </source>
</reference>
<comment type="catalytic activity">
    <reaction evidence="17">
        <text>(6S)-5,6,7,8-tetrahydrofolyl-(gamma-L-Glu)(n) + L-glutamate + ATP = (6S)-5,6,7,8-tetrahydrofolyl-(gamma-L-Glu)(n+1) + ADP + phosphate + H(+)</text>
        <dbReference type="Rhea" id="RHEA:10580"/>
        <dbReference type="Rhea" id="RHEA-COMP:14738"/>
        <dbReference type="Rhea" id="RHEA-COMP:14740"/>
        <dbReference type="ChEBI" id="CHEBI:15378"/>
        <dbReference type="ChEBI" id="CHEBI:29985"/>
        <dbReference type="ChEBI" id="CHEBI:30616"/>
        <dbReference type="ChEBI" id="CHEBI:43474"/>
        <dbReference type="ChEBI" id="CHEBI:141005"/>
        <dbReference type="ChEBI" id="CHEBI:456216"/>
        <dbReference type="EC" id="6.3.2.17"/>
    </reaction>
</comment>
<dbReference type="InterPro" id="IPR013221">
    <property type="entry name" value="Mur_ligase_cen"/>
</dbReference>
<evidence type="ECO:0000256" key="2">
    <source>
        <dbReference type="ARBA" id="ARBA00004799"/>
    </source>
</evidence>
<dbReference type="GO" id="GO:0005737">
    <property type="term" value="C:cytoplasm"/>
    <property type="evidence" value="ECO:0007669"/>
    <property type="project" value="TreeGrafter"/>
</dbReference>
<comment type="pathway">
    <text evidence="2">Cofactor biosynthesis; tetrahydrofolate biosynthesis; 7,8-dihydrofolate from 2-amino-4-hydroxy-6-hydroxymethyl-7,8-dihydropteridine diphosphate and 4-aminobenzoate: step 2/2.</text>
</comment>
<evidence type="ECO:0000256" key="21">
    <source>
        <dbReference type="PIRNR" id="PIRNR001563"/>
    </source>
</evidence>
<evidence type="ECO:0000256" key="12">
    <source>
        <dbReference type="ARBA" id="ARBA00022842"/>
    </source>
</evidence>
<dbReference type="SUPFAM" id="SSF53623">
    <property type="entry name" value="MurD-like peptide ligases, catalytic domain"/>
    <property type="match status" value="1"/>
</dbReference>
<evidence type="ECO:0000256" key="3">
    <source>
        <dbReference type="ARBA" id="ARBA00005150"/>
    </source>
</evidence>
<organism evidence="24 25">
    <name type="scientific">Hydrogenobacter hydrogenophilus</name>
    <dbReference type="NCBI Taxonomy" id="35835"/>
    <lineage>
        <taxon>Bacteria</taxon>
        <taxon>Pseudomonadati</taxon>
        <taxon>Aquificota</taxon>
        <taxon>Aquificia</taxon>
        <taxon>Aquificales</taxon>
        <taxon>Aquificaceae</taxon>
        <taxon>Hydrogenobacter</taxon>
    </lineage>
</organism>
<comment type="pathway">
    <text evidence="3">Cofactor biosynthesis; tetrahydrofolylpolyglutamate biosynthesis.</text>
</comment>
<dbReference type="GO" id="GO:0046872">
    <property type="term" value="F:metal ion binding"/>
    <property type="evidence" value="ECO:0007669"/>
    <property type="project" value="UniProtKB-KW"/>
</dbReference>
<comment type="catalytic activity">
    <reaction evidence="18">
        <text>10-formyltetrahydrofolyl-(gamma-L-Glu)(n) + L-glutamate + ATP = 10-formyltetrahydrofolyl-(gamma-L-Glu)(n+1) + ADP + phosphate + H(+)</text>
        <dbReference type="Rhea" id="RHEA:51904"/>
        <dbReference type="Rhea" id="RHEA-COMP:13088"/>
        <dbReference type="Rhea" id="RHEA-COMP:14300"/>
        <dbReference type="ChEBI" id="CHEBI:15378"/>
        <dbReference type="ChEBI" id="CHEBI:29985"/>
        <dbReference type="ChEBI" id="CHEBI:30616"/>
        <dbReference type="ChEBI" id="CHEBI:43474"/>
        <dbReference type="ChEBI" id="CHEBI:134413"/>
        <dbReference type="ChEBI" id="CHEBI:456216"/>
        <dbReference type="EC" id="6.3.2.17"/>
    </reaction>
</comment>
<keyword evidence="9" id="KW-0479">Metal-binding</keyword>
<evidence type="ECO:0000256" key="10">
    <source>
        <dbReference type="ARBA" id="ARBA00022741"/>
    </source>
</evidence>
<dbReference type="Gene3D" id="3.40.1190.10">
    <property type="entry name" value="Mur-like, catalytic domain"/>
    <property type="match status" value="1"/>
</dbReference>
<dbReference type="SUPFAM" id="SSF53244">
    <property type="entry name" value="MurD-like peptide ligases, peptide-binding domain"/>
    <property type="match status" value="1"/>
</dbReference>
<comment type="catalytic activity">
    <reaction evidence="20">
        <text>7,8-dihydropteroate + L-glutamate + ATP = 7,8-dihydrofolate + ADP + phosphate + H(+)</text>
        <dbReference type="Rhea" id="RHEA:23584"/>
        <dbReference type="ChEBI" id="CHEBI:15378"/>
        <dbReference type="ChEBI" id="CHEBI:17839"/>
        <dbReference type="ChEBI" id="CHEBI:29985"/>
        <dbReference type="ChEBI" id="CHEBI:30616"/>
        <dbReference type="ChEBI" id="CHEBI:43474"/>
        <dbReference type="ChEBI" id="CHEBI:57451"/>
        <dbReference type="ChEBI" id="CHEBI:456216"/>
        <dbReference type="EC" id="6.3.2.12"/>
    </reaction>
</comment>
<evidence type="ECO:0000256" key="8">
    <source>
        <dbReference type="ARBA" id="ARBA00022598"/>
    </source>
</evidence>
<dbReference type="InterPro" id="IPR036615">
    <property type="entry name" value="Mur_ligase_C_dom_sf"/>
</dbReference>
<feature type="domain" description="Mur ligase C-terminal" evidence="22">
    <location>
        <begin position="281"/>
        <end position="379"/>
    </location>
</feature>
<dbReference type="PROSITE" id="PS01011">
    <property type="entry name" value="FOLYLPOLYGLU_SYNT_1"/>
    <property type="match status" value="1"/>
</dbReference>
<dbReference type="PIRSF" id="PIRSF001563">
    <property type="entry name" value="Folylpolyglu_synth"/>
    <property type="match status" value="1"/>
</dbReference>
<evidence type="ECO:0000256" key="15">
    <source>
        <dbReference type="ARBA" id="ARBA00030592"/>
    </source>
</evidence>
<keyword evidence="11 21" id="KW-0067">ATP-binding</keyword>
<evidence type="ECO:0000256" key="17">
    <source>
        <dbReference type="ARBA" id="ARBA00047493"/>
    </source>
</evidence>
<dbReference type="Pfam" id="PF08245">
    <property type="entry name" value="Mur_ligase_M"/>
    <property type="match status" value="1"/>
</dbReference>
<dbReference type="Pfam" id="PF02875">
    <property type="entry name" value="Mur_ligase_C"/>
    <property type="match status" value="1"/>
</dbReference>
<protein>
    <recommendedName>
        <fullName evidence="7">Dihydrofolate synthase/folylpolyglutamate synthase</fullName>
        <ecNumber evidence="5">6.3.2.12</ecNumber>
        <ecNumber evidence="6">6.3.2.17</ecNumber>
    </recommendedName>
    <alternativeName>
        <fullName evidence="16">Folylpoly-gamma-glutamate synthetase-dihydrofolate synthetase</fullName>
    </alternativeName>
    <alternativeName>
        <fullName evidence="14">Folylpolyglutamate synthetase</fullName>
    </alternativeName>
    <alternativeName>
        <fullName evidence="15">Tetrahydrofolylpolyglutamate synthase</fullName>
    </alternativeName>
</protein>
<evidence type="ECO:0000256" key="6">
    <source>
        <dbReference type="ARBA" id="ARBA00013025"/>
    </source>
</evidence>
<dbReference type="InterPro" id="IPR001645">
    <property type="entry name" value="Folylpolyglutamate_synth"/>
</dbReference>
<dbReference type="EMBL" id="OBEN01000006">
    <property type="protein sequence ID" value="SNZ14643.1"/>
    <property type="molecule type" value="Genomic_DNA"/>
</dbReference>
<evidence type="ECO:0000256" key="5">
    <source>
        <dbReference type="ARBA" id="ARBA00013023"/>
    </source>
</evidence>
<comment type="catalytic activity">
    <reaction evidence="19">
        <text>(6R)-5,10-methylenetetrahydrofolyl-(gamma-L-Glu)(n) + L-glutamate + ATP = (6R)-5,10-methylenetetrahydrofolyl-(gamma-L-Glu)(n+1) + ADP + phosphate + H(+)</text>
        <dbReference type="Rhea" id="RHEA:51912"/>
        <dbReference type="Rhea" id="RHEA-COMP:13257"/>
        <dbReference type="Rhea" id="RHEA-COMP:13258"/>
        <dbReference type="ChEBI" id="CHEBI:15378"/>
        <dbReference type="ChEBI" id="CHEBI:29985"/>
        <dbReference type="ChEBI" id="CHEBI:30616"/>
        <dbReference type="ChEBI" id="CHEBI:43474"/>
        <dbReference type="ChEBI" id="CHEBI:136572"/>
        <dbReference type="ChEBI" id="CHEBI:456216"/>
        <dbReference type="EC" id="6.3.2.17"/>
    </reaction>
</comment>
<dbReference type="InterPro" id="IPR018109">
    <property type="entry name" value="Folylpolyglutamate_synth_CS"/>
</dbReference>
<evidence type="ECO:0000256" key="4">
    <source>
        <dbReference type="ARBA" id="ARBA00008276"/>
    </source>
</evidence>
<sequence>MLLYDLYRGRDYRIVPTLDRIQKAVKFLGLESLPYVSFQVGGTNGKGSTCAFLESILRHHGYKTGWFVSPHLVEEEERWRINGQKMPSTKLEYYVKELKSVFERFELTYFEACTLIALEYFKDERVDVAVFEVGMGGRWDATKVCNPSVCIITNVERDHTKWLGADVESRAIEKLGIYRKGVSLILGSMKFPLYTKALEMCDHRDLIVGGLDFFSYGRVSREKTVLEEYVWEELRIREAPLGLWGRWQIGNASLAITAAGSLIRLNTDTLKEALKNTYWEGRMEIVRDDPLLILDGAHNTDSIKKVVREVKKYIGSITPVFTGLREKEWQESMSFLRELSERIYLVQIKHHRGEKLEHLEKHAKEVGFKEVVSLSSSEEVPYIEEDLLVIGSLYLVGEVKSALENARKL</sequence>
<dbReference type="RefSeq" id="WP_096602293.1">
    <property type="nucleotide sequence ID" value="NZ_OBEN01000006.1"/>
</dbReference>
<evidence type="ECO:0000256" key="19">
    <source>
        <dbReference type="ARBA" id="ARBA00049035"/>
    </source>
</evidence>
<dbReference type="PANTHER" id="PTHR11136">
    <property type="entry name" value="FOLYLPOLYGLUTAMATE SYNTHASE-RELATED"/>
    <property type="match status" value="1"/>
</dbReference>
<accession>A0A285P0E7</accession>
<evidence type="ECO:0000256" key="16">
    <source>
        <dbReference type="ARBA" id="ARBA00032510"/>
    </source>
</evidence>
<dbReference type="AlphaFoldDB" id="A0A285P0E7"/>
<dbReference type="InterPro" id="IPR004101">
    <property type="entry name" value="Mur_ligase_C"/>
</dbReference>
<evidence type="ECO:0000256" key="13">
    <source>
        <dbReference type="ARBA" id="ARBA00022909"/>
    </source>
</evidence>
<feature type="domain" description="Mur ligase central" evidence="23">
    <location>
        <begin position="40"/>
        <end position="160"/>
    </location>
</feature>
<dbReference type="EC" id="6.3.2.17" evidence="6"/>
<gene>
    <name evidence="24" type="ORF">SAMN06265353_1153</name>
</gene>
<dbReference type="InterPro" id="IPR036565">
    <property type="entry name" value="Mur-like_cat_sf"/>
</dbReference>
<dbReference type="PANTHER" id="PTHR11136:SF0">
    <property type="entry name" value="DIHYDROFOLATE SYNTHETASE-RELATED"/>
    <property type="match status" value="1"/>
</dbReference>
<evidence type="ECO:0000313" key="24">
    <source>
        <dbReference type="EMBL" id="SNZ14643.1"/>
    </source>
</evidence>
<proteinExistence type="inferred from homology"/>
<evidence type="ECO:0000259" key="23">
    <source>
        <dbReference type="Pfam" id="PF08245"/>
    </source>
</evidence>
<evidence type="ECO:0000313" key="25">
    <source>
        <dbReference type="Proteomes" id="UP000218627"/>
    </source>
</evidence>
<keyword evidence="8 21" id="KW-0436">Ligase</keyword>
<evidence type="ECO:0000256" key="20">
    <source>
        <dbReference type="ARBA" id="ARBA00049161"/>
    </source>
</evidence>
<dbReference type="OrthoDB" id="9809356at2"/>
<dbReference type="EC" id="6.3.2.12" evidence="5"/>
<keyword evidence="25" id="KW-1185">Reference proteome</keyword>
<dbReference type="GO" id="GO:0005524">
    <property type="term" value="F:ATP binding"/>
    <property type="evidence" value="ECO:0007669"/>
    <property type="project" value="UniProtKB-KW"/>
</dbReference>
<keyword evidence="13" id="KW-0289">Folate biosynthesis</keyword>
<evidence type="ECO:0000256" key="9">
    <source>
        <dbReference type="ARBA" id="ARBA00022723"/>
    </source>
</evidence>
<evidence type="ECO:0000259" key="22">
    <source>
        <dbReference type="Pfam" id="PF02875"/>
    </source>
</evidence>
<dbReference type="Proteomes" id="UP000218627">
    <property type="component" value="Unassembled WGS sequence"/>
</dbReference>
<evidence type="ECO:0000256" key="7">
    <source>
        <dbReference type="ARBA" id="ARBA00019357"/>
    </source>
</evidence>
<evidence type="ECO:0000256" key="18">
    <source>
        <dbReference type="ARBA" id="ARBA00047808"/>
    </source>
</evidence>
<dbReference type="GO" id="GO:0046656">
    <property type="term" value="P:folic acid biosynthetic process"/>
    <property type="evidence" value="ECO:0007669"/>
    <property type="project" value="UniProtKB-KW"/>
</dbReference>
<comment type="similarity">
    <text evidence="4 21">Belongs to the folylpolyglutamate synthase family.</text>
</comment>
<comment type="function">
    <text evidence="1">Functions in two distinct reactions of the de novo folate biosynthetic pathway. Catalyzes the addition of a glutamate residue to dihydropteroate (7,8-dihydropteroate or H2Pte) to form dihydrofolate (7,8-dihydrofolate monoglutamate or H2Pte-Glu). Also catalyzes successive additions of L-glutamate to tetrahydrofolate or 10-formyltetrahydrofolate or 5,10-methylenetetrahydrofolate, leading to folylpolyglutamate derivatives.</text>
</comment>
<dbReference type="GO" id="GO:0008841">
    <property type="term" value="F:dihydrofolate synthase activity"/>
    <property type="evidence" value="ECO:0007669"/>
    <property type="project" value="UniProtKB-EC"/>
</dbReference>
<dbReference type="Gene3D" id="3.90.190.20">
    <property type="entry name" value="Mur ligase, C-terminal domain"/>
    <property type="match status" value="1"/>
</dbReference>
<evidence type="ECO:0000256" key="14">
    <source>
        <dbReference type="ARBA" id="ARBA00030048"/>
    </source>
</evidence>
<evidence type="ECO:0000256" key="11">
    <source>
        <dbReference type="ARBA" id="ARBA00022840"/>
    </source>
</evidence>
<name>A0A285P0E7_9AQUI</name>
<keyword evidence="10 21" id="KW-0547">Nucleotide-binding</keyword>
<keyword evidence="12" id="KW-0460">Magnesium</keyword>